<protein>
    <submittedName>
        <fullName evidence="2">Uncharacterized protein</fullName>
    </submittedName>
</protein>
<accession>A0A4Z2FEC7</accession>
<reference evidence="2 3" key="1">
    <citation type="submission" date="2019-03" db="EMBL/GenBank/DDBJ databases">
        <title>First draft genome of Liparis tanakae, snailfish: a comprehensive survey of snailfish specific genes.</title>
        <authorList>
            <person name="Kim W."/>
            <person name="Song I."/>
            <person name="Jeong J.-H."/>
            <person name="Kim D."/>
            <person name="Kim S."/>
            <person name="Ryu S."/>
            <person name="Song J.Y."/>
            <person name="Lee S.K."/>
        </authorList>
    </citation>
    <scope>NUCLEOTIDE SEQUENCE [LARGE SCALE GENOMIC DNA]</scope>
    <source>
        <tissue evidence="2">Muscle</tissue>
    </source>
</reference>
<dbReference type="AlphaFoldDB" id="A0A4Z2FEC7"/>
<organism evidence="2 3">
    <name type="scientific">Liparis tanakae</name>
    <name type="common">Tanaka's snailfish</name>
    <dbReference type="NCBI Taxonomy" id="230148"/>
    <lineage>
        <taxon>Eukaryota</taxon>
        <taxon>Metazoa</taxon>
        <taxon>Chordata</taxon>
        <taxon>Craniata</taxon>
        <taxon>Vertebrata</taxon>
        <taxon>Euteleostomi</taxon>
        <taxon>Actinopterygii</taxon>
        <taxon>Neopterygii</taxon>
        <taxon>Teleostei</taxon>
        <taxon>Neoteleostei</taxon>
        <taxon>Acanthomorphata</taxon>
        <taxon>Eupercaria</taxon>
        <taxon>Perciformes</taxon>
        <taxon>Cottioidei</taxon>
        <taxon>Cottales</taxon>
        <taxon>Liparidae</taxon>
        <taxon>Liparis</taxon>
    </lineage>
</organism>
<sequence length="213" mass="23409">MHYAGCPFNGNAAPLRTSRGGRMEVELAKGVLNSGFYYQCRSAVSPSQTWTQPTMVREISESDYSFGGCYVSPSYNIFRVEILSLKMSSAPNRTAAAVESSCNPVQSADRWKRAGCETLVEEGTPGLESRRCPLVWVVIRIFPVNAAPPSVTGETRHNKRPPVGTKPRPMKPPRDSGVRSKLRFCVLMTSSLSASGCRQIRSNLVYLVSCLQL</sequence>
<comment type="caution">
    <text evidence="2">The sequence shown here is derived from an EMBL/GenBank/DDBJ whole genome shotgun (WGS) entry which is preliminary data.</text>
</comment>
<dbReference type="Proteomes" id="UP000314294">
    <property type="component" value="Unassembled WGS sequence"/>
</dbReference>
<evidence type="ECO:0000256" key="1">
    <source>
        <dbReference type="SAM" id="MobiDB-lite"/>
    </source>
</evidence>
<name>A0A4Z2FEC7_9TELE</name>
<evidence type="ECO:0000313" key="3">
    <source>
        <dbReference type="Proteomes" id="UP000314294"/>
    </source>
</evidence>
<evidence type="ECO:0000313" key="2">
    <source>
        <dbReference type="EMBL" id="TNN39240.1"/>
    </source>
</evidence>
<proteinExistence type="predicted"/>
<dbReference type="EMBL" id="SRLO01001297">
    <property type="protein sequence ID" value="TNN39240.1"/>
    <property type="molecule type" value="Genomic_DNA"/>
</dbReference>
<feature type="region of interest" description="Disordered" evidence="1">
    <location>
        <begin position="150"/>
        <end position="177"/>
    </location>
</feature>
<gene>
    <name evidence="2" type="ORF">EYF80_050598</name>
</gene>
<keyword evidence="3" id="KW-1185">Reference proteome</keyword>